<evidence type="ECO:0000259" key="1">
    <source>
        <dbReference type="Pfam" id="PF15919"/>
    </source>
</evidence>
<dbReference type="InterPro" id="IPR051404">
    <property type="entry name" value="TA_system_antitoxin"/>
</dbReference>
<dbReference type="Pfam" id="PF15919">
    <property type="entry name" value="HicB_lk_antitox"/>
    <property type="match status" value="1"/>
</dbReference>
<dbReference type="InterPro" id="IPR035069">
    <property type="entry name" value="TTHA1013/TTHA0281-like"/>
</dbReference>
<reference evidence="2 3" key="1">
    <citation type="submission" date="2021-03" db="EMBL/GenBank/DDBJ databases">
        <title>Sneathiella sp. CAU 1612 isolated from Kang Won-do.</title>
        <authorList>
            <person name="Kim W."/>
        </authorList>
    </citation>
    <scope>NUCLEOTIDE SEQUENCE [LARGE SCALE GENOMIC DNA]</scope>
    <source>
        <strain evidence="2 3">CAU 1612</strain>
    </source>
</reference>
<dbReference type="Gene3D" id="3.30.160.250">
    <property type="match status" value="1"/>
</dbReference>
<dbReference type="InterPro" id="IPR031807">
    <property type="entry name" value="HicB-like"/>
</dbReference>
<organism evidence="2 3">
    <name type="scientific">Sneathiella sedimenti</name>
    <dbReference type="NCBI Taxonomy" id="2816034"/>
    <lineage>
        <taxon>Bacteria</taxon>
        <taxon>Pseudomonadati</taxon>
        <taxon>Pseudomonadota</taxon>
        <taxon>Alphaproteobacteria</taxon>
        <taxon>Sneathiellales</taxon>
        <taxon>Sneathiellaceae</taxon>
        <taxon>Sneathiella</taxon>
    </lineage>
</organism>
<dbReference type="EMBL" id="JAFLNC010000004">
    <property type="protein sequence ID" value="MBO0334440.1"/>
    <property type="molecule type" value="Genomic_DNA"/>
</dbReference>
<evidence type="ECO:0000313" key="3">
    <source>
        <dbReference type="Proteomes" id="UP000664761"/>
    </source>
</evidence>
<sequence length="129" mass="13917">MKQVFYPALVSKDQDSDYDISFPDFAGCVSAGGTIEQAIRSAHEALQLHIEGIIEDKDPIPAATPLADVMTDDVLALVLIGARLPGKAQRVQITLDEHLLAEIDAVADNRSGFLAEAARDKLSRLMSNN</sequence>
<dbReference type="PANTHER" id="PTHR34504:SF2">
    <property type="entry name" value="UPF0150 PROTEIN SSL0259"/>
    <property type="match status" value="1"/>
</dbReference>
<feature type="domain" description="HicB-like antitoxin of toxin-antitoxin system" evidence="1">
    <location>
        <begin position="6"/>
        <end position="118"/>
    </location>
</feature>
<name>A0ABS3F7C8_9PROT</name>
<dbReference type="PANTHER" id="PTHR34504">
    <property type="entry name" value="ANTITOXIN HICB"/>
    <property type="match status" value="1"/>
</dbReference>
<comment type="caution">
    <text evidence="2">The sequence shown here is derived from an EMBL/GenBank/DDBJ whole genome shotgun (WGS) entry which is preliminary data.</text>
</comment>
<dbReference type="SUPFAM" id="SSF143100">
    <property type="entry name" value="TTHA1013/TTHA0281-like"/>
    <property type="match status" value="1"/>
</dbReference>
<keyword evidence="3" id="KW-1185">Reference proteome</keyword>
<protein>
    <submittedName>
        <fullName evidence="2">Type II toxin-antitoxin system HicB family antitoxin</fullName>
    </submittedName>
</protein>
<evidence type="ECO:0000313" key="2">
    <source>
        <dbReference type="EMBL" id="MBO0334440.1"/>
    </source>
</evidence>
<dbReference type="CDD" id="cd22231">
    <property type="entry name" value="RHH_NikR_HicB-like"/>
    <property type="match status" value="1"/>
</dbReference>
<proteinExistence type="predicted"/>
<dbReference type="Proteomes" id="UP000664761">
    <property type="component" value="Unassembled WGS sequence"/>
</dbReference>
<accession>A0ABS3F7C8</accession>
<dbReference type="RefSeq" id="WP_207046240.1">
    <property type="nucleotide sequence ID" value="NZ_JAFLNC010000004.1"/>
</dbReference>
<gene>
    <name evidence="2" type="ORF">J0X12_12490</name>
</gene>